<gene>
    <name evidence="2" type="ORF">CP554_06660</name>
    <name evidence="4" type="ORF">FXN67_20050</name>
    <name evidence="3" type="ORF">SAMEA3515122_00662</name>
</gene>
<dbReference type="EMBL" id="UKUT01000001">
    <property type="protein sequence ID" value="SYH25179.1"/>
    <property type="molecule type" value="Genomic_DNA"/>
</dbReference>
<comment type="caution">
    <text evidence="4">The sequence shown here is derived from an EMBL/GenBank/DDBJ whole genome shotgun (WGS) entry which is preliminary data.</text>
</comment>
<organism evidence="4 7">
    <name type="scientific">Klebsiella pneumoniae</name>
    <dbReference type="NCBI Taxonomy" id="573"/>
    <lineage>
        <taxon>Bacteria</taxon>
        <taxon>Pseudomonadati</taxon>
        <taxon>Pseudomonadota</taxon>
        <taxon>Gammaproteobacteria</taxon>
        <taxon>Enterobacterales</taxon>
        <taxon>Enterobacteriaceae</taxon>
        <taxon>Klebsiella/Raoultella group</taxon>
        <taxon>Klebsiella</taxon>
        <taxon>Klebsiella pneumoniae complex</taxon>
    </lineage>
</organism>
<dbReference type="Proteomes" id="UP000245817">
    <property type="component" value="Unassembled WGS sequence"/>
</dbReference>
<evidence type="ECO:0000313" key="6">
    <source>
        <dbReference type="Proteomes" id="UP000258673"/>
    </source>
</evidence>
<evidence type="ECO:0000313" key="2">
    <source>
        <dbReference type="EMBL" id="PVU63593.1"/>
    </source>
</evidence>
<dbReference type="Pfam" id="PF07929">
    <property type="entry name" value="PRiA4_ORF3"/>
    <property type="match status" value="1"/>
</dbReference>
<evidence type="ECO:0000313" key="5">
    <source>
        <dbReference type="Proteomes" id="UP000245817"/>
    </source>
</evidence>
<reference evidence="3 6" key="2">
    <citation type="submission" date="2018-08" db="EMBL/GenBank/DDBJ databases">
        <authorList>
            <consortium name="Pathogen Informatics"/>
        </authorList>
    </citation>
    <scope>NUCLEOTIDE SEQUENCE [LARGE SCALE GENOMIC DNA]</scope>
    <source>
        <strain evidence="3 6">EuSCAPE_IT093</strain>
    </source>
</reference>
<accession>A0A210V5T8</accession>
<dbReference type="EMBL" id="PCFF01000004">
    <property type="protein sequence ID" value="PVU63593.1"/>
    <property type="molecule type" value="Genomic_DNA"/>
</dbReference>
<dbReference type="EMBL" id="VSSY01000019">
    <property type="protein sequence ID" value="TYL76235.1"/>
    <property type="molecule type" value="Genomic_DNA"/>
</dbReference>
<name>A0A210V5T8_KLEPN</name>
<dbReference type="Gene3D" id="3.10.290.30">
    <property type="entry name" value="MM3350-like"/>
    <property type="match status" value="1"/>
</dbReference>
<reference evidence="4 7" key="3">
    <citation type="submission" date="2019-08" db="EMBL/GenBank/DDBJ databases">
        <title>Phenotypic and genetic characterization of extended-spectrum b-lactamase-producing hypermucoviscous Klebsiella pneumoniae from Chile.</title>
        <authorList>
            <person name="Morales-Leon F."/>
            <person name="Caro C."/>
            <person name="Opazo-Capurro A."/>
            <person name="Lincopan N."/>
            <person name="Dominguez-Yevenes M."/>
            <person name="Lima C."/>
            <person name="Bello-Toledo H."/>
            <person name="Gonzalez-Rocha G."/>
        </authorList>
    </citation>
    <scope>NUCLEOTIDE SEQUENCE [LARGE SCALE GENOMIC DNA]</scope>
    <source>
        <strain evidence="4 7">UCO-494</strain>
    </source>
</reference>
<dbReference type="RefSeq" id="WP_004202366.1">
    <property type="nucleotide sequence ID" value="NZ_BAABZZ010000026.1"/>
</dbReference>
<dbReference type="Proteomes" id="UP000258673">
    <property type="component" value="Unassembled WGS sequence"/>
</dbReference>
<dbReference type="SUPFAM" id="SSF159941">
    <property type="entry name" value="MM3350-like"/>
    <property type="match status" value="1"/>
</dbReference>
<sequence length="180" mass="20798">MYQLKITIRDSKPPIWRRVLVPEQIPFSELHAVIQLAFGWNDEHLYMFEKGRKGDLGSEYRVWGEGESMDNAAITPLWAAIQNEGDKLVYTYDFGDWWDCLIVLEKQTHDTSIQPVSCLRGRGTTPAENSGGLHGYNELLLQARESDNPEQAEIRNFLMLDIERRVYDLNSINDRLQALN</sequence>
<dbReference type="GeneID" id="93252714"/>
<evidence type="ECO:0000313" key="7">
    <source>
        <dbReference type="Proteomes" id="UP000322977"/>
    </source>
</evidence>
<evidence type="ECO:0000313" key="4">
    <source>
        <dbReference type="EMBL" id="TYL76235.1"/>
    </source>
</evidence>
<dbReference type="InterPro" id="IPR012912">
    <property type="entry name" value="Plasmid_pRiA4b_Orf3-like"/>
</dbReference>
<proteinExistence type="predicted"/>
<protein>
    <submittedName>
        <fullName evidence="4">Plasmid pRiA4b ORF-3 family protein</fullName>
    </submittedName>
    <submittedName>
        <fullName evidence="3">Plasmid pRiA4b ORF-3-like protein</fullName>
    </submittedName>
</protein>
<reference evidence="2 5" key="1">
    <citation type="submission" date="2017-09" db="EMBL/GenBank/DDBJ databases">
        <title>Molecular Epidemiology of Livestock-Associated Methicillin Resistant Staphylococcus aureus (LA-MRSA) and Extended-Spectrum Beta-Lactamase (ESBL)-Producing Enterobacteriaceae in Pigs and Exposed Workers in Cameroon and South Africa.</title>
        <authorList>
            <person name="Founou L."/>
            <person name="Founou R.C."/>
            <person name="Allam M."/>
            <person name="Ismail A."/>
            <person name="Essack S.Y."/>
        </authorList>
    </citation>
    <scope>NUCLEOTIDE SEQUENCE [LARGE SCALE GENOMIC DNA]</scope>
    <source>
        <strain evidence="2 5">HH516E4IA</strain>
    </source>
</reference>
<dbReference type="Proteomes" id="UP000322977">
    <property type="component" value="Unassembled WGS sequence"/>
</dbReference>
<feature type="domain" description="Plasmid pRiA4b Orf3-like" evidence="1">
    <location>
        <begin position="2"/>
        <end position="170"/>
    </location>
</feature>
<evidence type="ECO:0000259" key="1">
    <source>
        <dbReference type="Pfam" id="PF07929"/>
    </source>
</evidence>
<dbReference type="AlphaFoldDB" id="A0A210V5T8"/>
<evidence type="ECO:0000313" key="3">
    <source>
        <dbReference type="EMBL" id="SYH25179.1"/>
    </source>
</evidence>
<dbReference type="InterPro" id="IPR024047">
    <property type="entry name" value="MM3350-like_sf"/>
</dbReference>
<dbReference type="PANTHER" id="PTHR41878">
    <property type="entry name" value="LEXA REPRESSOR-RELATED"/>
    <property type="match status" value="1"/>
</dbReference>
<dbReference type="PANTHER" id="PTHR41878:SF1">
    <property type="entry name" value="TNPR PROTEIN"/>
    <property type="match status" value="1"/>
</dbReference>